<reference evidence="3 4" key="1">
    <citation type="journal article" date="2019" name="Int. J. Syst. Evol. Microbiol.">
        <title>The Global Catalogue of Microorganisms (GCM) 10K type strain sequencing project: providing services to taxonomists for standard genome sequencing and annotation.</title>
        <authorList>
            <consortium name="The Broad Institute Genomics Platform"/>
            <consortium name="The Broad Institute Genome Sequencing Center for Infectious Disease"/>
            <person name="Wu L."/>
            <person name="Ma J."/>
        </authorList>
    </citation>
    <scope>NUCLEOTIDE SEQUENCE [LARGE SCALE GENOMIC DNA]</scope>
    <source>
        <strain evidence="3 4">JCM 10425</strain>
    </source>
</reference>
<protein>
    <submittedName>
        <fullName evidence="3">Uncharacterized protein</fullName>
    </submittedName>
</protein>
<gene>
    <name evidence="3" type="ORF">GCM10009539_47660</name>
</gene>
<feature type="region of interest" description="Disordered" evidence="1">
    <location>
        <begin position="1"/>
        <end position="50"/>
    </location>
</feature>
<keyword evidence="2" id="KW-1133">Transmembrane helix</keyword>
<dbReference type="Proteomes" id="UP001500967">
    <property type="component" value="Unassembled WGS sequence"/>
</dbReference>
<feature type="compositionally biased region" description="Low complexity" evidence="1">
    <location>
        <begin position="21"/>
        <end position="32"/>
    </location>
</feature>
<proteinExistence type="predicted"/>
<feature type="transmembrane region" description="Helical" evidence="2">
    <location>
        <begin position="57"/>
        <end position="73"/>
    </location>
</feature>
<evidence type="ECO:0000313" key="4">
    <source>
        <dbReference type="Proteomes" id="UP001500967"/>
    </source>
</evidence>
<evidence type="ECO:0000313" key="3">
    <source>
        <dbReference type="EMBL" id="GAA0256825.1"/>
    </source>
</evidence>
<evidence type="ECO:0000256" key="1">
    <source>
        <dbReference type="SAM" id="MobiDB-lite"/>
    </source>
</evidence>
<dbReference type="EMBL" id="BAAAGX010000018">
    <property type="protein sequence ID" value="GAA0256825.1"/>
    <property type="molecule type" value="Genomic_DNA"/>
</dbReference>
<evidence type="ECO:0000256" key="2">
    <source>
        <dbReference type="SAM" id="Phobius"/>
    </source>
</evidence>
<organism evidence="3 4">
    <name type="scientific">Cryptosporangium japonicum</name>
    <dbReference type="NCBI Taxonomy" id="80872"/>
    <lineage>
        <taxon>Bacteria</taxon>
        <taxon>Bacillati</taxon>
        <taxon>Actinomycetota</taxon>
        <taxon>Actinomycetes</taxon>
        <taxon>Cryptosporangiales</taxon>
        <taxon>Cryptosporangiaceae</taxon>
        <taxon>Cryptosporangium</taxon>
    </lineage>
</organism>
<dbReference type="RefSeq" id="WP_344651118.1">
    <property type="nucleotide sequence ID" value="NZ_BAAAGX010000018.1"/>
</dbReference>
<feature type="compositionally biased region" description="Basic and acidic residues" evidence="1">
    <location>
        <begin position="39"/>
        <end position="49"/>
    </location>
</feature>
<feature type="transmembrane region" description="Helical" evidence="2">
    <location>
        <begin position="79"/>
        <end position="98"/>
    </location>
</feature>
<keyword evidence="2" id="KW-0472">Membrane</keyword>
<keyword evidence="2" id="KW-0812">Transmembrane</keyword>
<name>A0ABN0UP04_9ACTN</name>
<keyword evidence="4" id="KW-1185">Reference proteome</keyword>
<accession>A0ABN0UP04</accession>
<comment type="caution">
    <text evidence="3">The sequence shown here is derived from an EMBL/GenBank/DDBJ whole genome shotgun (WGS) entry which is preliminary data.</text>
</comment>
<sequence length="100" mass="10462">MTANPSDATPSDIEARDAAARDAVPNPDAPDVTGYLPEIDAHPPQEKRPALPPVPKWVVPAVAAVLVFALLAFPFGWSIWAALIGALAAGAVSYAFVFKL</sequence>